<feature type="transmembrane region" description="Helical" evidence="2">
    <location>
        <begin position="28"/>
        <end position="44"/>
    </location>
</feature>
<feature type="transmembrane region" description="Helical" evidence="2">
    <location>
        <begin position="321"/>
        <end position="343"/>
    </location>
</feature>
<feature type="transmembrane region" description="Helical" evidence="2">
    <location>
        <begin position="364"/>
        <end position="388"/>
    </location>
</feature>
<feature type="domain" description="Dicarboxylate carrier MatC N-terminal" evidence="3">
    <location>
        <begin position="6"/>
        <end position="148"/>
    </location>
</feature>
<keyword evidence="2" id="KW-0812">Transmembrane</keyword>
<organism evidence="4 5">
    <name type="scientific">Pseudonocardia nematodicida</name>
    <dbReference type="NCBI Taxonomy" id="1206997"/>
    <lineage>
        <taxon>Bacteria</taxon>
        <taxon>Bacillati</taxon>
        <taxon>Actinomycetota</taxon>
        <taxon>Actinomycetes</taxon>
        <taxon>Pseudonocardiales</taxon>
        <taxon>Pseudonocardiaceae</taxon>
        <taxon>Pseudonocardia</taxon>
    </lineage>
</organism>
<dbReference type="Proteomes" id="UP001494902">
    <property type="component" value="Unassembled WGS sequence"/>
</dbReference>
<feature type="transmembrane region" description="Helical" evidence="2">
    <location>
        <begin position="178"/>
        <end position="198"/>
    </location>
</feature>
<feature type="region of interest" description="Disordered" evidence="1">
    <location>
        <begin position="212"/>
        <end position="267"/>
    </location>
</feature>
<feature type="transmembrane region" description="Helical" evidence="2">
    <location>
        <begin position="408"/>
        <end position="434"/>
    </location>
</feature>
<feature type="transmembrane region" description="Helical" evidence="2">
    <location>
        <begin position="135"/>
        <end position="158"/>
    </location>
</feature>
<evidence type="ECO:0000313" key="5">
    <source>
        <dbReference type="Proteomes" id="UP001494902"/>
    </source>
</evidence>
<protein>
    <submittedName>
        <fullName evidence="4">SLC13 family permease</fullName>
    </submittedName>
</protein>
<sequence>MTLPDLSIVVLVALFVLASVLPRFHLGLTALSAAFLLGLIAGVPSDEVTGFFPANFVVLIVGVMALFATAKVNGTLDWLLDRLLGLVRGRVLFVPLVPFVVGAVLTAIGTLPAAAVAIVAPIALGLATRFRYSPLIASVVGVTGILSGILSPFAMYGIATMQMSGDLGLTGSATLPLFLGALVAGVVICTGCLAVGVLTGAMPRGRVGAPEVAVPGRSGAAGDDDAEQDGPGAGGARAEGTRSGDAGRDGPGAGGTGPDGGGTKTATRVGTQVATPAVRLLTLATMAGVVGLAVGFDLDIGYLGLTAAVLLHLVLRLDANATVAGLPWSVVLLIGGLLTYIGLMQELGAFERMSELLTVQGSPMISLLLLCFIAAVVTFAASSIAVFVTMLPLLPPLIEAGLSPVGAVLALALSLVLPDVNPLGITGGLLLGSAEPAARERLFRHLLIYGLVSVVVAPPLVWALFGWW</sequence>
<feature type="transmembrane region" description="Helical" evidence="2">
    <location>
        <begin position="51"/>
        <end position="72"/>
    </location>
</feature>
<dbReference type="Pfam" id="PF07158">
    <property type="entry name" value="MatC_N"/>
    <property type="match status" value="1"/>
</dbReference>
<feature type="compositionally biased region" description="Gly residues" evidence="1">
    <location>
        <begin position="249"/>
        <end position="263"/>
    </location>
</feature>
<proteinExistence type="predicted"/>
<evidence type="ECO:0000256" key="2">
    <source>
        <dbReference type="SAM" id="Phobius"/>
    </source>
</evidence>
<feature type="transmembrane region" description="Helical" evidence="2">
    <location>
        <begin position="92"/>
        <end position="123"/>
    </location>
</feature>
<dbReference type="InterPro" id="IPR009827">
    <property type="entry name" value="MatC_N"/>
</dbReference>
<dbReference type="RefSeq" id="WP_349300310.1">
    <property type="nucleotide sequence ID" value="NZ_JBEDNQ010000010.1"/>
</dbReference>
<name>A0ABV1KFL8_9PSEU</name>
<feature type="transmembrane region" description="Helical" evidence="2">
    <location>
        <begin position="289"/>
        <end position="315"/>
    </location>
</feature>
<evidence type="ECO:0000259" key="3">
    <source>
        <dbReference type="Pfam" id="PF07158"/>
    </source>
</evidence>
<evidence type="ECO:0000313" key="4">
    <source>
        <dbReference type="EMBL" id="MEQ3553238.1"/>
    </source>
</evidence>
<evidence type="ECO:0000256" key="1">
    <source>
        <dbReference type="SAM" id="MobiDB-lite"/>
    </source>
</evidence>
<dbReference type="EMBL" id="JBEDNQ010000010">
    <property type="protein sequence ID" value="MEQ3553238.1"/>
    <property type="molecule type" value="Genomic_DNA"/>
</dbReference>
<feature type="compositionally biased region" description="Basic and acidic residues" evidence="1">
    <location>
        <begin position="239"/>
        <end position="248"/>
    </location>
</feature>
<gene>
    <name evidence="4" type="ORF">WIS52_22440</name>
</gene>
<keyword evidence="5" id="KW-1185">Reference proteome</keyword>
<keyword evidence="2" id="KW-1133">Transmembrane helix</keyword>
<accession>A0ABV1KFL8</accession>
<keyword evidence="2" id="KW-0472">Membrane</keyword>
<comment type="caution">
    <text evidence="4">The sequence shown here is derived from an EMBL/GenBank/DDBJ whole genome shotgun (WGS) entry which is preliminary data.</text>
</comment>
<reference evidence="4 5" key="1">
    <citation type="submission" date="2024-03" db="EMBL/GenBank/DDBJ databases">
        <title>Draft genome sequence of Pseudonocardia nematodicida JCM 31783.</title>
        <authorList>
            <person name="Butdee W."/>
            <person name="Duangmal K."/>
        </authorList>
    </citation>
    <scope>NUCLEOTIDE SEQUENCE [LARGE SCALE GENOMIC DNA]</scope>
    <source>
        <strain evidence="4 5">JCM 31783</strain>
    </source>
</reference>
<feature type="transmembrane region" description="Helical" evidence="2">
    <location>
        <begin position="446"/>
        <end position="465"/>
    </location>
</feature>